<keyword evidence="1" id="KW-0812">Transmembrane</keyword>
<organism evidence="2 3">
    <name type="scientific">Stephania japonica</name>
    <dbReference type="NCBI Taxonomy" id="461633"/>
    <lineage>
        <taxon>Eukaryota</taxon>
        <taxon>Viridiplantae</taxon>
        <taxon>Streptophyta</taxon>
        <taxon>Embryophyta</taxon>
        <taxon>Tracheophyta</taxon>
        <taxon>Spermatophyta</taxon>
        <taxon>Magnoliopsida</taxon>
        <taxon>Ranunculales</taxon>
        <taxon>Menispermaceae</taxon>
        <taxon>Menispermoideae</taxon>
        <taxon>Cissampelideae</taxon>
        <taxon>Stephania</taxon>
    </lineage>
</organism>
<evidence type="ECO:0000313" key="3">
    <source>
        <dbReference type="Proteomes" id="UP001417504"/>
    </source>
</evidence>
<dbReference type="AlphaFoldDB" id="A0AAP0K1L8"/>
<gene>
    <name evidence="2" type="ORF">Sjap_003999</name>
</gene>
<keyword evidence="1" id="KW-0472">Membrane</keyword>
<evidence type="ECO:0000256" key="1">
    <source>
        <dbReference type="SAM" id="Phobius"/>
    </source>
</evidence>
<dbReference type="Proteomes" id="UP001417504">
    <property type="component" value="Unassembled WGS sequence"/>
</dbReference>
<keyword evidence="3" id="KW-1185">Reference proteome</keyword>
<sequence>MGCIYFDILRILDDMYRIYIWYGYLLCAVTLCESIFREWRTRSCARTCVDLGKRGCVPDSRHQHDTTIIRGLDGNREVALGSRSCHTSHDSSDRAESSKGKGPYLGDLLCLSYFDEIFKEAFYFSVQSFGKLGGMVSMPDRQRYSLTRDRHRITSQDGSTLSQVERLERILRLR</sequence>
<keyword evidence="1" id="KW-1133">Transmembrane helix</keyword>
<name>A0AAP0K1L8_9MAGN</name>
<comment type="caution">
    <text evidence="2">The sequence shown here is derived from an EMBL/GenBank/DDBJ whole genome shotgun (WGS) entry which is preliminary data.</text>
</comment>
<feature type="transmembrane region" description="Helical" evidence="1">
    <location>
        <begin position="18"/>
        <end position="36"/>
    </location>
</feature>
<proteinExistence type="predicted"/>
<evidence type="ECO:0000313" key="2">
    <source>
        <dbReference type="EMBL" id="KAK9144096.1"/>
    </source>
</evidence>
<reference evidence="2 3" key="1">
    <citation type="submission" date="2024-01" db="EMBL/GenBank/DDBJ databases">
        <title>Genome assemblies of Stephania.</title>
        <authorList>
            <person name="Yang L."/>
        </authorList>
    </citation>
    <scope>NUCLEOTIDE SEQUENCE [LARGE SCALE GENOMIC DNA]</scope>
    <source>
        <strain evidence="2">QJT</strain>
        <tissue evidence="2">Leaf</tissue>
    </source>
</reference>
<dbReference type="EMBL" id="JBBNAE010000002">
    <property type="protein sequence ID" value="KAK9144096.1"/>
    <property type="molecule type" value="Genomic_DNA"/>
</dbReference>
<accession>A0AAP0K1L8</accession>
<protein>
    <submittedName>
        <fullName evidence="2">Uncharacterized protein</fullName>
    </submittedName>
</protein>